<proteinExistence type="predicted"/>
<accession>A0ACC1YJC7</accession>
<name>A0ACC1YJC7_MELAZ</name>
<protein>
    <submittedName>
        <fullName evidence="1">La-related protein 6B</fullName>
    </submittedName>
</protein>
<evidence type="ECO:0000313" key="2">
    <source>
        <dbReference type="Proteomes" id="UP001164539"/>
    </source>
</evidence>
<evidence type="ECO:0000313" key="1">
    <source>
        <dbReference type="EMBL" id="KAJ4723906.1"/>
    </source>
</evidence>
<keyword evidence="2" id="KW-1185">Reference proteome</keyword>
<sequence length="202" mass="23308">MEQQSEVETLDSSSNDQSQSSSSDPSLSRNSSFSRLNAQAPEFVPTRNSSTQSKQQVQQPPRVVMPPPPPPSAMIHSPHHPPLYSPHGTGAFHVAVQNHVIPVHHQIHHPQHHVPVQNYHHHHRNHNQNQNHHRQQSHHNHNNHNSSSNHHQYEDQQEVEFPVKDQKEKKSDESVQKILNQVSFFSVKLSLFYCLELFWCNL</sequence>
<dbReference type="EMBL" id="CM051396">
    <property type="protein sequence ID" value="KAJ4723906.1"/>
    <property type="molecule type" value="Genomic_DNA"/>
</dbReference>
<comment type="caution">
    <text evidence="1">The sequence shown here is derived from an EMBL/GenBank/DDBJ whole genome shotgun (WGS) entry which is preliminary data.</text>
</comment>
<reference evidence="1 2" key="1">
    <citation type="journal article" date="2023" name="Science">
        <title>Complex scaffold remodeling in plant triterpene biosynthesis.</title>
        <authorList>
            <person name="De La Pena R."/>
            <person name="Hodgson H."/>
            <person name="Liu J.C."/>
            <person name="Stephenson M.J."/>
            <person name="Martin A.C."/>
            <person name="Owen C."/>
            <person name="Harkess A."/>
            <person name="Leebens-Mack J."/>
            <person name="Jimenez L.E."/>
            <person name="Osbourn A."/>
            <person name="Sattely E.S."/>
        </authorList>
    </citation>
    <scope>NUCLEOTIDE SEQUENCE [LARGE SCALE GENOMIC DNA]</scope>
    <source>
        <strain evidence="2">cv. JPN11</strain>
        <tissue evidence="1">Leaf</tissue>
    </source>
</reference>
<dbReference type="Proteomes" id="UP001164539">
    <property type="component" value="Chromosome 3"/>
</dbReference>
<organism evidence="1 2">
    <name type="scientific">Melia azedarach</name>
    <name type="common">Chinaberry tree</name>
    <dbReference type="NCBI Taxonomy" id="155640"/>
    <lineage>
        <taxon>Eukaryota</taxon>
        <taxon>Viridiplantae</taxon>
        <taxon>Streptophyta</taxon>
        <taxon>Embryophyta</taxon>
        <taxon>Tracheophyta</taxon>
        <taxon>Spermatophyta</taxon>
        <taxon>Magnoliopsida</taxon>
        <taxon>eudicotyledons</taxon>
        <taxon>Gunneridae</taxon>
        <taxon>Pentapetalae</taxon>
        <taxon>rosids</taxon>
        <taxon>malvids</taxon>
        <taxon>Sapindales</taxon>
        <taxon>Meliaceae</taxon>
        <taxon>Melia</taxon>
    </lineage>
</organism>
<gene>
    <name evidence="1" type="ORF">OWV82_007226</name>
</gene>